<dbReference type="CDD" id="cd07187">
    <property type="entry name" value="YvcK_like"/>
    <property type="match status" value="1"/>
</dbReference>
<dbReference type="PANTHER" id="PTHR30135">
    <property type="entry name" value="UNCHARACTERIZED PROTEIN YVCK-RELATED"/>
    <property type="match status" value="1"/>
</dbReference>
<dbReference type="InterPro" id="IPR038136">
    <property type="entry name" value="CofD-like_dom_sf"/>
</dbReference>
<evidence type="ECO:0000256" key="1">
    <source>
        <dbReference type="ARBA" id="ARBA00022490"/>
    </source>
</evidence>
<evidence type="ECO:0000313" key="4">
    <source>
        <dbReference type="Proteomes" id="UP000182409"/>
    </source>
</evidence>
<dbReference type="InterPro" id="IPR002882">
    <property type="entry name" value="CofD"/>
</dbReference>
<comment type="similarity">
    <text evidence="2">Belongs to the gluconeogenesis factor family.</text>
</comment>
<sequence>MGFCHLKIKARAKIRRLKQRRQRSRNYLTNTKVPDRLRSMSSHPHAPINVVAIGGGTGLSTLLRGLKRYVQVNDRRGVPPRPEDVCDDPPCRVGELSAIVTVTDDGGSSGRLREDLKMLPPGDVRNCVAALSEDERLLTRLFQYRFPSNSENNGLGGHSFGNLFLAALTAIHGGDFAQAVQMSSQILAARGTIYPATNSNVTLSALMDDGTTVHGETNITASKRSITELMLHPADARPLPEALEAIAKADLITLGPGSLYTSLITNLLVGGIPEAIAASSAKRVYICNLMTQANESLGLSAADHIRHIQSHCGGKRLFDFALVNTAPISDVLLEKYAREGQQPIEADLDRIRELGVTPIVGSFVHEGDVLRHDYDHVAELLLDLPARVESVAV</sequence>
<dbReference type="GO" id="GO:0008360">
    <property type="term" value="P:regulation of cell shape"/>
    <property type="evidence" value="ECO:0007669"/>
    <property type="project" value="UniProtKB-UniRule"/>
</dbReference>
<dbReference type="InterPro" id="IPR010119">
    <property type="entry name" value="Gluconeogen_factor"/>
</dbReference>
<dbReference type="HAMAP" id="MF_00973">
    <property type="entry name" value="Gluconeogen_factor"/>
    <property type="match status" value="1"/>
</dbReference>
<dbReference type="NCBIfam" id="TIGR01826">
    <property type="entry name" value="CofD_related"/>
    <property type="match status" value="1"/>
</dbReference>
<dbReference type="PANTHER" id="PTHR30135:SF3">
    <property type="entry name" value="GLUCONEOGENESIS FACTOR-RELATED"/>
    <property type="match status" value="1"/>
</dbReference>
<dbReference type="EMBL" id="FNSD01000001">
    <property type="protein sequence ID" value="SEC50774.1"/>
    <property type="molecule type" value="Genomic_DNA"/>
</dbReference>
<dbReference type="SUPFAM" id="SSF142338">
    <property type="entry name" value="CofD-like"/>
    <property type="match status" value="1"/>
</dbReference>
<dbReference type="Pfam" id="PF01933">
    <property type="entry name" value="CofD"/>
    <property type="match status" value="1"/>
</dbReference>
<dbReference type="GO" id="GO:0005737">
    <property type="term" value="C:cytoplasm"/>
    <property type="evidence" value="ECO:0007669"/>
    <property type="project" value="UniProtKB-SubCell"/>
</dbReference>
<protein>
    <recommendedName>
        <fullName evidence="2">Putative gluconeogenesis factor</fullName>
    </recommendedName>
</protein>
<organism evidence="3 4">
    <name type="scientific">Terriglobus roseus</name>
    <dbReference type="NCBI Taxonomy" id="392734"/>
    <lineage>
        <taxon>Bacteria</taxon>
        <taxon>Pseudomonadati</taxon>
        <taxon>Acidobacteriota</taxon>
        <taxon>Terriglobia</taxon>
        <taxon>Terriglobales</taxon>
        <taxon>Acidobacteriaceae</taxon>
        <taxon>Terriglobus</taxon>
    </lineage>
</organism>
<name>A0A1H4T3N2_9BACT</name>
<dbReference type="AlphaFoldDB" id="A0A1H4T3N2"/>
<keyword evidence="1 2" id="KW-0963">Cytoplasm</keyword>
<dbReference type="Gene3D" id="3.40.50.10680">
    <property type="entry name" value="CofD-like domains"/>
    <property type="match status" value="1"/>
</dbReference>
<evidence type="ECO:0000256" key="2">
    <source>
        <dbReference type="HAMAP-Rule" id="MF_00973"/>
    </source>
</evidence>
<comment type="subcellular location">
    <subcellularLocation>
        <location evidence="2">Cytoplasm</location>
    </subcellularLocation>
</comment>
<comment type="function">
    <text evidence="2">Required for morphogenesis under gluconeogenic growth conditions.</text>
</comment>
<proteinExistence type="inferred from homology"/>
<gene>
    <name evidence="3" type="ORF">SAMN05443244_3630</name>
</gene>
<reference evidence="3 4" key="1">
    <citation type="submission" date="2016-10" db="EMBL/GenBank/DDBJ databases">
        <authorList>
            <person name="de Groot N.N."/>
        </authorList>
    </citation>
    <scope>NUCLEOTIDE SEQUENCE [LARGE SCALE GENOMIC DNA]</scope>
    <source>
        <strain evidence="3 4">AB35.6</strain>
    </source>
</reference>
<accession>A0A1H4T3N2</accession>
<dbReference type="GO" id="GO:0043743">
    <property type="term" value="F:LPPG:FO 2-phospho-L-lactate transferase activity"/>
    <property type="evidence" value="ECO:0007669"/>
    <property type="project" value="InterPro"/>
</dbReference>
<dbReference type="Proteomes" id="UP000182409">
    <property type="component" value="Unassembled WGS sequence"/>
</dbReference>
<evidence type="ECO:0000313" key="3">
    <source>
        <dbReference type="EMBL" id="SEC50774.1"/>
    </source>
</evidence>